<dbReference type="EMBL" id="KL142367">
    <property type="protein sequence ID" value="KDR85897.1"/>
    <property type="molecule type" value="Genomic_DNA"/>
</dbReference>
<evidence type="ECO:0000259" key="2">
    <source>
        <dbReference type="Pfam" id="PF01979"/>
    </source>
</evidence>
<sequence length="623" mass="66299">MVDTRLYHSSESPPSTSTAQSWQWSQAPTFSAATSNTTINNPGSSSTTSSTPTPSTNTAPPKKKRKIYQILAGQLFDSISRTLVPDQVITVDQDAGVILDVCARGGVRWRNVRGLLRGFGRGRGHDEEQDQVDVEVTQVEMGSLVLLPGFVDVHVHLFLHPYTEASWEDQLTKESLAERTVRATVHARRTLMAGFTTVRDLGTEGAFDADISLRKCLAGKNPLIPGPRYYCSTRAIISSGSYGPRSSLYPAQEGIDGIKGAEPVDGVDACVKEVRKQIGAGADWIKIYADYPIRTRLSPVSPSQSSRSLPTFSKPELAALISTAHARGVKVAAHANTPGTIHALLDLGVDSVEHGGEMYDKRNGDRGLLRRMAGAANSEGGGGGGGGGGGTTWVPTLAAYYTSSLSGGEFAERRWERCRRTFEEAIKLRVHAPSDSGSGSSADQAPTPTEGVGEGGGGAGGGAEMDNLAVGGDTGVFAHGENALEMVLMRRLGAEWRRVLGWATYGGWKCVRGMEWDGEGGEGVVRGVERRFGVRPEAKLKEEGAEEEEEDTSPAEGELELERGTPFGAIRAGWAADLVGIEGTLDGTPEEFEDALVRGVRFVMRGGVVFKFGGVEVSNSGGM</sequence>
<dbReference type="PANTHER" id="PTHR43135">
    <property type="entry name" value="ALPHA-D-RIBOSE 1-METHYLPHOSPHONATE 5-TRIPHOSPHATE DIPHOSPHATASE"/>
    <property type="match status" value="1"/>
</dbReference>
<dbReference type="Gene3D" id="3.20.20.140">
    <property type="entry name" value="Metal-dependent hydrolases"/>
    <property type="match status" value="2"/>
</dbReference>
<evidence type="ECO:0000256" key="1">
    <source>
        <dbReference type="SAM" id="MobiDB-lite"/>
    </source>
</evidence>
<dbReference type="Proteomes" id="UP000027222">
    <property type="component" value="Unassembled WGS sequence"/>
</dbReference>
<evidence type="ECO:0000313" key="3">
    <source>
        <dbReference type="EMBL" id="KDR85897.1"/>
    </source>
</evidence>
<dbReference type="SUPFAM" id="SSF51556">
    <property type="entry name" value="Metallo-dependent hydrolases"/>
    <property type="match status" value="1"/>
</dbReference>
<dbReference type="GO" id="GO:0016787">
    <property type="term" value="F:hydrolase activity"/>
    <property type="evidence" value="ECO:0007669"/>
    <property type="project" value="InterPro"/>
</dbReference>
<feature type="compositionally biased region" description="Low complexity" evidence="1">
    <location>
        <begin position="14"/>
        <end position="60"/>
    </location>
</feature>
<feature type="region of interest" description="Disordered" evidence="1">
    <location>
        <begin position="1"/>
        <end position="64"/>
    </location>
</feature>
<keyword evidence="4" id="KW-1185">Reference proteome</keyword>
<proteinExistence type="predicted"/>
<reference evidence="4" key="1">
    <citation type="journal article" date="2014" name="Proc. Natl. Acad. Sci. U.S.A.">
        <title>Extensive sampling of basidiomycete genomes demonstrates inadequacy of the white-rot/brown-rot paradigm for wood decay fungi.</title>
        <authorList>
            <person name="Riley R."/>
            <person name="Salamov A.A."/>
            <person name="Brown D.W."/>
            <person name="Nagy L.G."/>
            <person name="Floudas D."/>
            <person name="Held B.W."/>
            <person name="Levasseur A."/>
            <person name="Lombard V."/>
            <person name="Morin E."/>
            <person name="Otillar R."/>
            <person name="Lindquist E.A."/>
            <person name="Sun H."/>
            <person name="LaButti K.M."/>
            <person name="Schmutz J."/>
            <person name="Jabbour D."/>
            <person name="Luo H."/>
            <person name="Baker S.E."/>
            <person name="Pisabarro A.G."/>
            <person name="Walton J.D."/>
            <person name="Blanchette R.A."/>
            <person name="Henrissat B."/>
            <person name="Martin F."/>
            <person name="Cullen D."/>
            <person name="Hibbett D.S."/>
            <person name="Grigoriev I.V."/>
        </authorList>
    </citation>
    <scope>NUCLEOTIDE SEQUENCE [LARGE SCALE GENOMIC DNA]</scope>
    <source>
        <strain evidence="4">CBS 339.88</strain>
    </source>
</reference>
<dbReference type="PANTHER" id="PTHR43135:SF3">
    <property type="entry name" value="ALPHA-D-RIBOSE 1-METHYLPHOSPHONATE 5-TRIPHOSPHATE DIPHOSPHATASE"/>
    <property type="match status" value="1"/>
</dbReference>
<dbReference type="OrthoDB" id="5595695at2759"/>
<dbReference type="HOGENOM" id="CLU_023620_1_1_1"/>
<feature type="region of interest" description="Disordered" evidence="1">
    <location>
        <begin position="537"/>
        <end position="557"/>
    </location>
</feature>
<accession>A0A067TU77</accession>
<feature type="compositionally biased region" description="Acidic residues" evidence="1">
    <location>
        <begin position="544"/>
        <end position="557"/>
    </location>
</feature>
<dbReference type="STRING" id="685588.A0A067TU77"/>
<name>A0A067TU77_GALM3</name>
<dbReference type="InterPro" id="IPR051781">
    <property type="entry name" value="Metallo-dep_Hydrolase"/>
</dbReference>
<gene>
    <name evidence="3" type="ORF">GALMADRAFT_132525</name>
</gene>
<feature type="compositionally biased region" description="Low complexity" evidence="1">
    <location>
        <begin position="433"/>
        <end position="446"/>
    </location>
</feature>
<dbReference type="Pfam" id="PF01979">
    <property type="entry name" value="Amidohydro_1"/>
    <property type="match status" value="1"/>
</dbReference>
<evidence type="ECO:0000313" key="4">
    <source>
        <dbReference type="Proteomes" id="UP000027222"/>
    </source>
</evidence>
<dbReference type="InterPro" id="IPR032466">
    <property type="entry name" value="Metal_Hydrolase"/>
</dbReference>
<protein>
    <recommendedName>
        <fullName evidence="2">Amidohydrolase-related domain-containing protein</fullName>
    </recommendedName>
</protein>
<dbReference type="InterPro" id="IPR006680">
    <property type="entry name" value="Amidohydro-rel"/>
</dbReference>
<feature type="domain" description="Amidohydrolase-related" evidence="2">
    <location>
        <begin position="145"/>
        <end position="360"/>
    </location>
</feature>
<feature type="region of interest" description="Disordered" evidence="1">
    <location>
        <begin position="429"/>
        <end position="467"/>
    </location>
</feature>
<organism evidence="3 4">
    <name type="scientific">Galerina marginata (strain CBS 339.88)</name>
    <dbReference type="NCBI Taxonomy" id="685588"/>
    <lineage>
        <taxon>Eukaryota</taxon>
        <taxon>Fungi</taxon>
        <taxon>Dikarya</taxon>
        <taxon>Basidiomycota</taxon>
        <taxon>Agaricomycotina</taxon>
        <taxon>Agaricomycetes</taxon>
        <taxon>Agaricomycetidae</taxon>
        <taxon>Agaricales</taxon>
        <taxon>Agaricineae</taxon>
        <taxon>Strophariaceae</taxon>
        <taxon>Galerina</taxon>
    </lineage>
</organism>
<dbReference type="AlphaFoldDB" id="A0A067TU77"/>
<feature type="compositionally biased region" description="Gly residues" evidence="1">
    <location>
        <begin position="452"/>
        <end position="463"/>
    </location>
</feature>